<evidence type="ECO:0000256" key="1">
    <source>
        <dbReference type="ARBA" id="ARBA00004123"/>
    </source>
</evidence>
<keyword evidence="6" id="KW-0539">Nucleus</keyword>
<feature type="region of interest" description="Disordered" evidence="7">
    <location>
        <begin position="605"/>
        <end position="626"/>
    </location>
</feature>
<evidence type="ECO:0000256" key="5">
    <source>
        <dbReference type="ARBA" id="ARBA00023163"/>
    </source>
</evidence>
<feature type="non-terminal residue" evidence="11">
    <location>
        <position position="1"/>
    </location>
</feature>
<feature type="region of interest" description="Disordered" evidence="7">
    <location>
        <begin position="1115"/>
        <end position="1187"/>
    </location>
</feature>
<dbReference type="InterPro" id="IPR037813">
    <property type="entry name" value="TAF2"/>
</dbReference>
<dbReference type="Gene3D" id="1.10.390.10">
    <property type="entry name" value="Neutral Protease Domain 2"/>
    <property type="match status" value="1"/>
</dbReference>
<gene>
    <name evidence="11" type="ORF">Prudu_015130</name>
</gene>
<dbReference type="GO" id="GO:0008270">
    <property type="term" value="F:zinc ion binding"/>
    <property type="evidence" value="ECO:0007669"/>
    <property type="project" value="InterPro"/>
</dbReference>
<comment type="subcellular location">
    <subcellularLocation>
        <location evidence="1">Nucleus</location>
    </subcellularLocation>
</comment>
<feature type="region of interest" description="Disordered" evidence="7">
    <location>
        <begin position="671"/>
        <end position="691"/>
    </location>
</feature>
<feature type="compositionally biased region" description="Basic and acidic residues" evidence="7">
    <location>
        <begin position="1422"/>
        <end position="1431"/>
    </location>
</feature>
<dbReference type="GO" id="GO:0008237">
    <property type="term" value="F:metallopeptidase activity"/>
    <property type="evidence" value="ECO:0007669"/>
    <property type="project" value="InterPro"/>
</dbReference>
<evidence type="ECO:0000259" key="9">
    <source>
        <dbReference type="Pfam" id="PF25316"/>
    </source>
</evidence>
<feature type="region of interest" description="Disordered" evidence="7">
    <location>
        <begin position="1353"/>
        <end position="1465"/>
    </location>
</feature>
<dbReference type="EMBL" id="AP019301">
    <property type="protein sequence ID" value="BBH04084.1"/>
    <property type="molecule type" value="Genomic_DNA"/>
</dbReference>
<dbReference type="SUPFAM" id="SSF55486">
    <property type="entry name" value="Metalloproteases ('zincins'), catalytic domain"/>
    <property type="match status" value="1"/>
</dbReference>
<dbReference type="InterPro" id="IPR016024">
    <property type="entry name" value="ARM-type_fold"/>
</dbReference>
<keyword evidence="5" id="KW-0804">Transcription</keyword>
<sequence length="1543" mass="172087">ISIFNTRTGQDEKDSATVFSREKKEEHCCPTVNSRKDLPSTVDQYYQKVDGQDEKHSATVVTQEVRDENRFKIEDTKLVSSRACSSISLSLVRLRTTMAKPRKPKNEDAKPDNSGPVVRHQKLCLSIDIDKRRIYGVEDFRPRNWDCRVTRRKPGIESVSVDGEQTEFEYYPHSNHKDAESEKRWSWVTSPSSAADAAGSTYISALERELVPNLLINCCKAFKAGSELQEQLVVDNEVQHSSGEAKQNVRLVRIDYWVEKAETGIHFHDTVLHTDNQIRRARCWFPCMDESSQSCCYDLEFTVAQILWLLALEAYYTRMILLAKTYVYRLDVPVSARWISLVVAPFEILPDHQLGLISHMCLPANMSKLRNTVEFFHGAFSIIIMFGASMSIFSSQVLFDEKIIDQTIDTRIKLAFALARQWFGVYITPEAPNDEWLLDGLAGFLTDLFIKKYLGNNEARYRRYKANCAVCKADDSGATALSSAASCKDLYGTQCIGIYSKIRSWKAVAILQMLEKQMGPESFRKILQTIVLRAQDKTRPLRSLSTKEFRHFANKVGNLERPFLKEFFPRWVELCGCPVLRMGFSYNKRKNMVELAVLRGCTGLSDSSASVNANPESEKRDGDNGWPGMMSIRAHELDGTFDHPVLPMAGEVWQLLEIQCHSKLAARRFQKPKKGSKLDGADDNGDGAPALDMRSSMESPLLWMRADPEMEYLAEIHFNQPVQMWINQLEKDKDVVAQAQAIATLESLPQLPFSVVNALNNFLIDSKAFWRVRIEAAFALANTASEDTDWAGLLHLVKFYKSRRFDANIGLPKPNDFHDISEYFVLEVIPHAIAMVRAADKKSPREAVEFVLQLLKYNDNNGNPYSDVFWLAALIESVGELEFGQQSILFLSSLLKRIDRILQFDRLMPSYNGILSVSCIRSLTQIALKLLGFVPLDRVFELVKPFRDSKAIWQVRVEASRALLDLEFHCKGIDAALELFIKYLDEETSFRGQVKLAVHAMRLCQIRGGSDFNDNIRSQTLVDLLCLLEGRMAFNNIFLRHHLFCILQILAGRAPTLFGVPRDHKPFHLGAAESFHEQKNIFATFIPESKFLEPPSEAPNHSHDDLTVLETSRDGLPAPEISMNGLSVPAPETSKDGFAFPGASKDDLGVPKPTNDGLDAPEPSSGGLGDPQPSNVCLVAPEPSGGGLVAPEPSGGGLVAPEPSGVGLVAPEPSIGSFGATEPSIGSFGAPEPSKDGLVVSEPFKDGLAVLEPFKEADTISNSHKRKLPVVKIRVKRSATTSRAEECDNQTAERSQGGHLETDHGPSSSVSVDAPHRNFPETLSHSNQNVEEVNSWHDLGSRMTASIGSAKLASDGDDIGKELQCTADSSKVSALPQPEDPSPRYIQDNQGADVQKYASLQALSVPRNDVNGGSFGMVDSLPRGKEKEKKKDKEKKRKRDKGHRDDPEYLERKRLKKEKKQKEKELAKLLNETGKVSSADLPHSRKEILGIKPANVQLKPAEPSGSNKLVITGVEATRPEASEGTSATPRFRIKTKIRTQSKP</sequence>
<evidence type="ECO:0000313" key="11">
    <source>
        <dbReference type="EMBL" id="BBH04084.1"/>
    </source>
</evidence>
<dbReference type="GO" id="GO:0003682">
    <property type="term" value="F:chromatin binding"/>
    <property type="evidence" value="ECO:0007669"/>
    <property type="project" value="TreeGrafter"/>
</dbReference>
<dbReference type="GO" id="GO:0005669">
    <property type="term" value="C:transcription factor TFIID complex"/>
    <property type="evidence" value="ECO:0007669"/>
    <property type="project" value="InterPro"/>
</dbReference>
<feature type="region of interest" description="Disordered" evidence="7">
    <location>
        <begin position="1276"/>
        <end position="1329"/>
    </location>
</feature>
<reference evidence="11" key="1">
    <citation type="journal article" date="2019" name="Science">
        <title>Mutation of a bHLH transcription factor allowed almond domestication.</title>
        <authorList>
            <person name="Sanchez-Perez R."/>
            <person name="Pavan S."/>
            <person name="Mazzeo R."/>
            <person name="Moldovan C."/>
            <person name="Aiese Cigliano R."/>
            <person name="Del Cueto J."/>
            <person name="Ricciardi F."/>
            <person name="Lotti C."/>
            <person name="Ricciardi L."/>
            <person name="Dicenta F."/>
            <person name="Lopez-Marques R.L."/>
            <person name="Lindberg Moller B."/>
        </authorList>
    </citation>
    <scope>NUCLEOTIDE SEQUENCE</scope>
</reference>
<feature type="domain" description="Transcription initiation factor TFIID subunit 2 Ig-like" evidence="9">
    <location>
        <begin position="575"/>
        <end position="721"/>
    </location>
</feature>
<evidence type="ECO:0000256" key="4">
    <source>
        <dbReference type="ARBA" id="ARBA00023015"/>
    </source>
</evidence>
<feature type="region of interest" description="Disordered" evidence="7">
    <location>
        <begin position="97"/>
        <end position="116"/>
    </location>
</feature>
<name>A0A4Y1RIM2_PRUDU</name>
<evidence type="ECO:0000256" key="7">
    <source>
        <dbReference type="SAM" id="MobiDB-lite"/>
    </source>
</evidence>
<evidence type="ECO:0000259" key="8">
    <source>
        <dbReference type="Pfam" id="PF01433"/>
    </source>
</evidence>
<feature type="compositionally biased region" description="Basic and acidic residues" evidence="7">
    <location>
        <begin position="1442"/>
        <end position="1452"/>
    </location>
</feature>
<accession>A0A4Y1RIM2</accession>
<organism evidence="11">
    <name type="scientific">Prunus dulcis</name>
    <name type="common">Almond</name>
    <name type="synonym">Amygdalus dulcis</name>
    <dbReference type="NCBI Taxonomy" id="3755"/>
    <lineage>
        <taxon>Eukaryota</taxon>
        <taxon>Viridiplantae</taxon>
        <taxon>Streptophyta</taxon>
        <taxon>Embryophyta</taxon>
        <taxon>Tracheophyta</taxon>
        <taxon>Spermatophyta</taxon>
        <taxon>Magnoliopsida</taxon>
        <taxon>eudicotyledons</taxon>
        <taxon>Gunneridae</taxon>
        <taxon>Pentapetalae</taxon>
        <taxon>rosids</taxon>
        <taxon>fabids</taxon>
        <taxon>Rosales</taxon>
        <taxon>Rosaceae</taxon>
        <taxon>Amygdaloideae</taxon>
        <taxon>Amygdaleae</taxon>
        <taxon>Prunus</taxon>
    </lineage>
</organism>
<dbReference type="Pfam" id="PF25577">
    <property type="entry name" value="TPR_TAF2_C"/>
    <property type="match status" value="1"/>
</dbReference>
<dbReference type="InterPro" id="IPR027268">
    <property type="entry name" value="Peptidase_M4/M1_CTD_sf"/>
</dbReference>
<dbReference type="PANTHER" id="PTHR15137:SF9">
    <property type="entry name" value="TRANSCRIPTION INITIATION FACTOR TFIID SUBUNIT 2"/>
    <property type="match status" value="1"/>
</dbReference>
<dbReference type="InterPro" id="IPR014782">
    <property type="entry name" value="Peptidase_M1_dom"/>
</dbReference>
<dbReference type="Gene3D" id="2.60.40.1730">
    <property type="entry name" value="tricorn interacting facor f3 domain"/>
    <property type="match status" value="1"/>
</dbReference>
<evidence type="ECO:0000256" key="3">
    <source>
        <dbReference type="ARBA" id="ARBA00017363"/>
    </source>
</evidence>
<feature type="region of interest" description="Disordered" evidence="7">
    <location>
        <begin position="1516"/>
        <end position="1543"/>
    </location>
</feature>
<dbReference type="SUPFAM" id="SSF48371">
    <property type="entry name" value="ARM repeat"/>
    <property type="match status" value="1"/>
</dbReference>
<proteinExistence type="inferred from homology"/>
<dbReference type="GO" id="GO:0000976">
    <property type="term" value="F:transcription cis-regulatory region binding"/>
    <property type="evidence" value="ECO:0007669"/>
    <property type="project" value="TreeGrafter"/>
</dbReference>
<feature type="compositionally biased region" description="Basic residues" evidence="7">
    <location>
        <begin position="1432"/>
        <end position="1441"/>
    </location>
</feature>
<comment type="similarity">
    <text evidence="2">Belongs to the TAF2 family.</text>
</comment>
<dbReference type="SUPFAM" id="SSF63737">
    <property type="entry name" value="Leukotriene A4 hydrolase N-terminal domain"/>
    <property type="match status" value="1"/>
</dbReference>
<evidence type="ECO:0000256" key="6">
    <source>
        <dbReference type="ARBA" id="ARBA00023242"/>
    </source>
</evidence>
<dbReference type="GO" id="GO:0016251">
    <property type="term" value="F:RNA polymerase II general transcription initiation factor activity"/>
    <property type="evidence" value="ECO:0007669"/>
    <property type="project" value="TreeGrafter"/>
</dbReference>
<dbReference type="PANTHER" id="PTHR15137">
    <property type="entry name" value="TRANSCRIPTION INITIATION FACTOR TFIID"/>
    <property type="match status" value="1"/>
</dbReference>
<protein>
    <recommendedName>
        <fullName evidence="3">Transcription initiation factor TFIID subunit 2</fullName>
    </recommendedName>
</protein>
<dbReference type="InterPro" id="IPR042097">
    <property type="entry name" value="Aminopeptidase_N-like_N_sf"/>
</dbReference>
<dbReference type="InterPro" id="IPR057991">
    <property type="entry name" value="TPR_TAF2_C"/>
</dbReference>
<feature type="compositionally biased region" description="Polar residues" evidence="7">
    <location>
        <begin position="605"/>
        <end position="615"/>
    </location>
</feature>
<feature type="region of interest" description="Disordered" evidence="7">
    <location>
        <begin position="1210"/>
        <end position="1234"/>
    </location>
</feature>
<feature type="compositionally biased region" description="Basic residues" evidence="7">
    <location>
        <begin position="1531"/>
        <end position="1543"/>
    </location>
</feature>
<dbReference type="GO" id="GO:0006367">
    <property type="term" value="P:transcription initiation at RNA polymerase II promoter"/>
    <property type="evidence" value="ECO:0007669"/>
    <property type="project" value="TreeGrafter"/>
</dbReference>
<dbReference type="Pfam" id="PF01433">
    <property type="entry name" value="Peptidase_M1"/>
    <property type="match status" value="1"/>
</dbReference>
<feature type="domain" description="Peptidase M1 membrane alanine aminopeptidase" evidence="8">
    <location>
        <begin position="397"/>
        <end position="538"/>
    </location>
</feature>
<evidence type="ECO:0000256" key="2">
    <source>
        <dbReference type="ARBA" id="ARBA00010937"/>
    </source>
</evidence>
<dbReference type="Pfam" id="PF25316">
    <property type="entry name" value="TAF2_3rd"/>
    <property type="match status" value="1"/>
</dbReference>
<keyword evidence="4" id="KW-0805">Transcription regulation</keyword>
<dbReference type="InterPro" id="IPR057345">
    <property type="entry name" value="Ig-like_TAF2"/>
</dbReference>
<feature type="domain" description="Transcription initiation factor TFIID subunit 2 TPR repeats" evidence="10">
    <location>
        <begin position="724"/>
        <end position="1025"/>
    </location>
</feature>
<evidence type="ECO:0000259" key="10">
    <source>
        <dbReference type="Pfam" id="PF25577"/>
    </source>
</evidence>